<organism evidence="1 2">
    <name type="scientific">Sesamum alatum</name>
    <dbReference type="NCBI Taxonomy" id="300844"/>
    <lineage>
        <taxon>Eukaryota</taxon>
        <taxon>Viridiplantae</taxon>
        <taxon>Streptophyta</taxon>
        <taxon>Embryophyta</taxon>
        <taxon>Tracheophyta</taxon>
        <taxon>Spermatophyta</taxon>
        <taxon>Magnoliopsida</taxon>
        <taxon>eudicotyledons</taxon>
        <taxon>Gunneridae</taxon>
        <taxon>Pentapetalae</taxon>
        <taxon>asterids</taxon>
        <taxon>lamiids</taxon>
        <taxon>Lamiales</taxon>
        <taxon>Pedaliaceae</taxon>
        <taxon>Sesamum</taxon>
    </lineage>
</organism>
<proteinExistence type="predicted"/>
<protein>
    <submittedName>
        <fullName evidence="1">Uncharacterized protein</fullName>
    </submittedName>
</protein>
<accession>A0AAE2CZH2</accession>
<dbReference type="Proteomes" id="UP001293254">
    <property type="component" value="Unassembled WGS sequence"/>
</dbReference>
<evidence type="ECO:0000313" key="2">
    <source>
        <dbReference type="Proteomes" id="UP001293254"/>
    </source>
</evidence>
<dbReference type="EMBL" id="JACGWO010000001">
    <property type="protein sequence ID" value="KAK4439744.1"/>
    <property type="molecule type" value="Genomic_DNA"/>
</dbReference>
<reference evidence="1" key="1">
    <citation type="submission" date="2020-06" db="EMBL/GenBank/DDBJ databases">
        <authorList>
            <person name="Li T."/>
            <person name="Hu X."/>
            <person name="Zhang T."/>
            <person name="Song X."/>
            <person name="Zhang H."/>
            <person name="Dai N."/>
            <person name="Sheng W."/>
            <person name="Hou X."/>
            <person name="Wei L."/>
        </authorList>
    </citation>
    <scope>NUCLEOTIDE SEQUENCE</scope>
    <source>
        <strain evidence="1">3651</strain>
        <tissue evidence="1">Leaf</tissue>
    </source>
</reference>
<dbReference type="AlphaFoldDB" id="A0AAE2CZH2"/>
<sequence length="142" mass="15683">MLSKWASILSPFKLLGVENDPHRPIHFIPFIKKTLNLFKATPDPAVSSAPLELGRSPDSKVKRYSILSEAVALIGDGVLGDYTNLPCGWGYCITLHQNLLQQRALCESVTPDIDYYSNSMLLDDVGNCVPVTDETSNCSHFE</sequence>
<reference evidence="1" key="2">
    <citation type="journal article" date="2024" name="Plant">
        <title>Genomic evolution and insights into agronomic trait innovations of Sesamum species.</title>
        <authorList>
            <person name="Miao H."/>
            <person name="Wang L."/>
            <person name="Qu L."/>
            <person name="Liu H."/>
            <person name="Sun Y."/>
            <person name="Le M."/>
            <person name="Wang Q."/>
            <person name="Wei S."/>
            <person name="Zheng Y."/>
            <person name="Lin W."/>
            <person name="Duan Y."/>
            <person name="Cao H."/>
            <person name="Xiong S."/>
            <person name="Wang X."/>
            <person name="Wei L."/>
            <person name="Li C."/>
            <person name="Ma Q."/>
            <person name="Ju M."/>
            <person name="Zhao R."/>
            <person name="Li G."/>
            <person name="Mu C."/>
            <person name="Tian Q."/>
            <person name="Mei H."/>
            <person name="Zhang T."/>
            <person name="Gao T."/>
            <person name="Zhang H."/>
        </authorList>
    </citation>
    <scope>NUCLEOTIDE SEQUENCE</scope>
    <source>
        <strain evidence="1">3651</strain>
    </source>
</reference>
<evidence type="ECO:0000313" key="1">
    <source>
        <dbReference type="EMBL" id="KAK4439744.1"/>
    </source>
</evidence>
<name>A0AAE2CZH2_9LAMI</name>
<gene>
    <name evidence="1" type="ORF">Salat_0309300</name>
</gene>
<keyword evidence="2" id="KW-1185">Reference proteome</keyword>
<comment type="caution">
    <text evidence="1">The sequence shown here is derived from an EMBL/GenBank/DDBJ whole genome shotgun (WGS) entry which is preliminary data.</text>
</comment>